<proteinExistence type="predicted"/>
<evidence type="ECO:0000256" key="1">
    <source>
        <dbReference type="SAM" id="MobiDB-lite"/>
    </source>
</evidence>
<gene>
    <name evidence="2" type="ORF">ACHAXA_007667</name>
</gene>
<organism evidence="2 3">
    <name type="scientific">Cyclostephanos tholiformis</name>
    <dbReference type="NCBI Taxonomy" id="382380"/>
    <lineage>
        <taxon>Eukaryota</taxon>
        <taxon>Sar</taxon>
        <taxon>Stramenopiles</taxon>
        <taxon>Ochrophyta</taxon>
        <taxon>Bacillariophyta</taxon>
        <taxon>Coscinodiscophyceae</taxon>
        <taxon>Thalassiosirophycidae</taxon>
        <taxon>Stephanodiscales</taxon>
        <taxon>Stephanodiscaceae</taxon>
        <taxon>Cyclostephanos</taxon>
    </lineage>
</organism>
<dbReference type="Proteomes" id="UP001530377">
    <property type="component" value="Unassembled WGS sequence"/>
</dbReference>
<comment type="caution">
    <text evidence="2">The sequence shown here is derived from an EMBL/GenBank/DDBJ whole genome shotgun (WGS) entry which is preliminary data.</text>
</comment>
<accession>A0ABD3SDQ8</accession>
<evidence type="ECO:0000313" key="2">
    <source>
        <dbReference type="EMBL" id="KAL3822556.1"/>
    </source>
</evidence>
<sequence>MNNTFDFDFHMRRLAIESSDSIPHPPASLSESMMRFTSPEPQEFEYDCSRFVAMTPASSFDFSSERRMGGRGWGSSGLSRSRCVNNLSSLGNSFSYTSDSCVSSSRQVSSEPNAGWGYFVDTPSR</sequence>
<dbReference type="EMBL" id="JALLPB020000062">
    <property type="protein sequence ID" value="KAL3822556.1"/>
    <property type="molecule type" value="Genomic_DNA"/>
</dbReference>
<reference evidence="2 3" key="1">
    <citation type="submission" date="2024-10" db="EMBL/GenBank/DDBJ databases">
        <title>Updated reference genomes for cyclostephanoid diatoms.</title>
        <authorList>
            <person name="Roberts W.R."/>
            <person name="Alverson A.J."/>
        </authorList>
    </citation>
    <scope>NUCLEOTIDE SEQUENCE [LARGE SCALE GENOMIC DNA]</scope>
    <source>
        <strain evidence="2 3">AJA228-03</strain>
    </source>
</reference>
<name>A0ABD3SDQ8_9STRA</name>
<protein>
    <submittedName>
        <fullName evidence="2">Uncharacterized protein</fullName>
    </submittedName>
</protein>
<evidence type="ECO:0000313" key="3">
    <source>
        <dbReference type="Proteomes" id="UP001530377"/>
    </source>
</evidence>
<dbReference type="AlphaFoldDB" id="A0ABD3SDQ8"/>
<keyword evidence="3" id="KW-1185">Reference proteome</keyword>
<feature type="region of interest" description="Disordered" evidence="1">
    <location>
        <begin position="103"/>
        <end position="125"/>
    </location>
</feature>